<feature type="region of interest" description="Disordered" evidence="3">
    <location>
        <begin position="1"/>
        <end position="41"/>
    </location>
</feature>
<keyword evidence="6" id="KW-1185">Reference proteome</keyword>
<evidence type="ECO:0000313" key="5">
    <source>
        <dbReference type="EMBL" id="MBM9468051.1"/>
    </source>
</evidence>
<dbReference type="GO" id="GO:0016787">
    <property type="term" value="F:hydrolase activity"/>
    <property type="evidence" value="ECO:0007669"/>
    <property type="project" value="UniProtKB-KW"/>
</dbReference>
<organism evidence="5 6">
    <name type="scientific">Nakamurella leprariae</name>
    <dbReference type="NCBI Taxonomy" id="2803911"/>
    <lineage>
        <taxon>Bacteria</taxon>
        <taxon>Bacillati</taxon>
        <taxon>Actinomycetota</taxon>
        <taxon>Actinomycetes</taxon>
        <taxon>Nakamurellales</taxon>
        <taxon>Nakamurellaceae</taxon>
        <taxon>Nakamurella</taxon>
    </lineage>
</organism>
<accession>A0A938YEF8</accession>
<feature type="compositionally biased region" description="Basic residues" evidence="3">
    <location>
        <begin position="27"/>
        <end position="40"/>
    </location>
</feature>
<gene>
    <name evidence="5" type="ORF">JL106_12245</name>
</gene>
<comment type="caution">
    <text evidence="5">The sequence shown here is derived from an EMBL/GenBank/DDBJ whole genome shotgun (WGS) entry which is preliminary data.</text>
</comment>
<dbReference type="EMBL" id="JAERWK010000015">
    <property type="protein sequence ID" value="MBM9468051.1"/>
    <property type="molecule type" value="Genomic_DNA"/>
</dbReference>
<dbReference type="Pfam" id="PF06737">
    <property type="entry name" value="Transglycosylas"/>
    <property type="match status" value="1"/>
</dbReference>
<evidence type="ECO:0000256" key="2">
    <source>
        <dbReference type="ARBA" id="ARBA00022801"/>
    </source>
</evidence>
<dbReference type="AlphaFoldDB" id="A0A938YEF8"/>
<comment type="similarity">
    <text evidence="1">Belongs to the transglycosylase family. Rpf subfamily.</text>
</comment>
<feature type="compositionally biased region" description="Basic and acidic residues" evidence="3">
    <location>
        <begin position="1"/>
        <end position="10"/>
    </location>
</feature>
<evidence type="ECO:0000256" key="1">
    <source>
        <dbReference type="ARBA" id="ARBA00010830"/>
    </source>
</evidence>
<sequence>MHPSNRERTAVRVATRHPAPAGGRRTSSNRRSGRPRRPGPVRRVLTLVTTVVLAVGALVVGGGTASADPTASEWQRLRQCESGDNYTINTGNGYYGAYQFDLSTWRSVGGTGYPHQASRATQDALALKLWQQRGWSPWTCASILGLGTSTVAPPPPALPTPPRGSVDAVAVSELSATVSGWAYDPDVADRSIDVHVYVNGRAQAVPTDRDRSDVNAVFGITGRHGYSVDVTLTAGKNTVCVYAIGTVRDNNTLLSCRDVVAVVPPRGSWDGAAVDGQRASLSGWAFDPSASGESIETHVYVNGKGYAFRADQARADVNAVFGIPGRHGFSVSVPLSGGANEVCVFAIGRSAGNNLLIGCRTLQGVAPVVPPRGSWDGAAVDGLTASLSGWTFDPSASGDSIETHVYVNGKGYGFRADQARNDVNAVFGISGRHGFSVRVPLSMGPNEVCVFGIGRSAGNNTLIGCRTVQGVVPPRGAIDAVTRSGNNAVVSGWTFDPMASGDSIETHVYVNGSGYGFRADQARADVNAVFGISGRHGFSITVPLSAGNNNVCVFGIGKVPNNNTLIGCRDVRR</sequence>
<name>A0A938YEF8_9ACTN</name>
<feature type="domain" description="Resuscitation-promoting factor core lysozyme-like" evidence="4">
    <location>
        <begin position="70"/>
        <end position="140"/>
    </location>
</feature>
<dbReference type="CDD" id="cd13925">
    <property type="entry name" value="RPF"/>
    <property type="match status" value="1"/>
</dbReference>
<evidence type="ECO:0000313" key="6">
    <source>
        <dbReference type="Proteomes" id="UP000663792"/>
    </source>
</evidence>
<dbReference type="Gene3D" id="1.10.530.10">
    <property type="match status" value="1"/>
</dbReference>
<protein>
    <submittedName>
        <fullName evidence="5">Transglycosylase family protein</fullName>
    </submittedName>
</protein>
<dbReference type="InterPro" id="IPR023346">
    <property type="entry name" value="Lysozyme-like_dom_sf"/>
</dbReference>
<evidence type="ECO:0000256" key="3">
    <source>
        <dbReference type="SAM" id="MobiDB-lite"/>
    </source>
</evidence>
<dbReference type="SUPFAM" id="SSF53955">
    <property type="entry name" value="Lysozyme-like"/>
    <property type="match status" value="1"/>
</dbReference>
<evidence type="ECO:0000259" key="4">
    <source>
        <dbReference type="Pfam" id="PF06737"/>
    </source>
</evidence>
<proteinExistence type="inferred from homology"/>
<reference evidence="5" key="1">
    <citation type="submission" date="2021-01" db="EMBL/GenBank/DDBJ databases">
        <title>YIM 132084 draft genome.</title>
        <authorList>
            <person name="An D."/>
        </authorList>
    </citation>
    <scope>NUCLEOTIDE SEQUENCE</scope>
    <source>
        <strain evidence="5">YIM 132084</strain>
    </source>
</reference>
<dbReference type="InterPro" id="IPR010618">
    <property type="entry name" value="RPF"/>
</dbReference>
<dbReference type="Proteomes" id="UP000663792">
    <property type="component" value="Unassembled WGS sequence"/>
</dbReference>
<keyword evidence="2" id="KW-0378">Hydrolase</keyword>